<dbReference type="Proteomes" id="UP000198611">
    <property type="component" value="Unassembled WGS sequence"/>
</dbReference>
<comment type="similarity">
    <text evidence="1">Belongs to the HipA Ser/Thr kinase family.</text>
</comment>
<keyword evidence="2" id="KW-0808">Transferase</keyword>
<dbReference type="NCBIfam" id="TIGR03071">
    <property type="entry name" value="couple_hipA"/>
    <property type="match status" value="1"/>
</dbReference>
<dbReference type="Pfam" id="PF13657">
    <property type="entry name" value="Couple_hipA"/>
    <property type="match status" value="1"/>
</dbReference>
<dbReference type="STRING" id="1123397.SAMN05660831_00276"/>
<gene>
    <name evidence="6" type="ORF">SAMN05660831_00276</name>
</gene>
<name>A0A1I1NI34_9GAMM</name>
<feature type="domain" description="HipA N-terminal subdomain 1" evidence="5">
    <location>
        <begin position="7"/>
        <end position="104"/>
    </location>
</feature>
<feature type="domain" description="HipA-like C-terminal" evidence="4">
    <location>
        <begin position="148"/>
        <end position="384"/>
    </location>
</feature>
<dbReference type="CDD" id="cd17793">
    <property type="entry name" value="HipA"/>
    <property type="match status" value="1"/>
</dbReference>
<evidence type="ECO:0000313" key="7">
    <source>
        <dbReference type="Proteomes" id="UP000198611"/>
    </source>
</evidence>
<dbReference type="PANTHER" id="PTHR37419">
    <property type="entry name" value="SERINE/THREONINE-PROTEIN KINASE TOXIN HIPA"/>
    <property type="match status" value="1"/>
</dbReference>
<dbReference type="Pfam" id="PF07804">
    <property type="entry name" value="HipA_C"/>
    <property type="match status" value="1"/>
</dbReference>
<dbReference type="EMBL" id="FOMJ01000001">
    <property type="protein sequence ID" value="SFC96932.1"/>
    <property type="molecule type" value="Genomic_DNA"/>
</dbReference>
<evidence type="ECO:0000313" key="6">
    <source>
        <dbReference type="EMBL" id="SFC96932.1"/>
    </source>
</evidence>
<dbReference type="InterPro" id="IPR017508">
    <property type="entry name" value="HipA_N1"/>
</dbReference>
<dbReference type="PANTHER" id="PTHR37419:SF1">
    <property type="entry name" value="SERINE_THREONINE-PROTEIN KINASE TOXIN HIPA"/>
    <property type="match status" value="1"/>
</dbReference>
<dbReference type="AlphaFoldDB" id="A0A1I1NI34"/>
<reference evidence="6 7" key="1">
    <citation type="submission" date="2016-10" db="EMBL/GenBank/DDBJ databases">
        <authorList>
            <person name="de Groot N.N."/>
        </authorList>
    </citation>
    <scope>NUCLEOTIDE SEQUENCE [LARGE SCALE GENOMIC DNA]</scope>
    <source>
        <strain evidence="6 7">HL3</strain>
    </source>
</reference>
<dbReference type="InterPro" id="IPR052028">
    <property type="entry name" value="HipA_Ser/Thr_kinase"/>
</dbReference>
<keyword evidence="7" id="KW-1185">Reference proteome</keyword>
<evidence type="ECO:0000256" key="1">
    <source>
        <dbReference type="ARBA" id="ARBA00010164"/>
    </source>
</evidence>
<organism evidence="6 7">
    <name type="scientific">Thiohalospira halophila DSM 15071</name>
    <dbReference type="NCBI Taxonomy" id="1123397"/>
    <lineage>
        <taxon>Bacteria</taxon>
        <taxon>Pseudomonadati</taxon>
        <taxon>Pseudomonadota</taxon>
        <taxon>Gammaproteobacteria</taxon>
        <taxon>Thiohalospirales</taxon>
        <taxon>Thiohalospiraceae</taxon>
        <taxon>Thiohalospira</taxon>
    </lineage>
</organism>
<sequence>MIDPDALNVWYGERLLGYLWCNADGRMGFQYDAAWLEDGFRLSVRLPLQAEPFPPEGRSAHAFFANLLPEGGARERLVRSRRLSDNDFLLLREFGGDCAGALSLLPVEADPATAGAYAPLSSTELHQLVLQHGRAAYAPRHGGPQPRLSLAGAQDKCPIFRGADGHYALPTGTAASSHILKFRVDEFANVPLYEAFMNRLAQRVGVPTPETHLEQSEEEAFLVIQRFDRTWQDGTLRRLHQEDLLQALGPERFRGKYEAEGGPGFPECAGLVREVSEDPITDLRNLLRWQIFNTLAGNADGHAKNLALMQVVPGSNRWRLAPFYDLVCTRAIDGIDTRLAMSIGGEWEPEQVTAEHWHALARASGLRPRLVDELRAEMTAQLPTACAATRAEFETAYGPLPALQRIEDLLPPAAPDPSQDA</sequence>
<dbReference type="GO" id="GO:0005829">
    <property type="term" value="C:cytosol"/>
    <property type="evidence" value="ECO:0007669"/>
    <property type="project" value="TreeGrafter"/>
</dbReference>
<evidence type="ECO:0000259" key="5">
    <source>
        <dbReference type="Pfam" id="PF13657"/>
    </source>
</evidence>
<protein>
    <submittedName>
        <fullName evidence="6">Serine/threonine-protein kinase HipA</fullName>
    </submittedName>
</protein>
<dbReference type="InterPro" id="IPR012893">
    <property type="entry name" value="HipA-like_C"/>
</dbReference>
<evidence type="ECO:0000256" key="2">
    <source>
        <dbReference type="ARBA" id="ARBA00022679"/>
    </source>
</evidence>
<accession>A0A1I1NI34</accession>
<proteinExistence type="inferred from homology"/>
<keyword evidence="3 6" id="KW-0418">Kinase</keyword>
<evidence type="ECO:0000256" key="3">
    <source>
        <dbReference type="ARBA" id="ARBA00022777"/>
    </source>
</evidence>
<evidence type="ECO:0000259" key="4">
    <source>
        <dbReference type="Pfam" id="PF07804"/>
    </source>
</evidence>
<dbReference type="OrthoDB" id="9805913at2"/>
<dbReference type="GO" id="GO:0004674">
    <property type="term" value="F:protein serine/threonine kinase activity"/>
    <property type="evidence" value="ECO:0007669"/>
    <property type="project" value="TreeGrafter"/>
</dbReference>
<dbReference type="RefSeq" id="WP_159432985.1">
    <property type="nucleotide sequence ID" value="NZ_FOMJ01000001.1"/>
</dbReference>